<evidence type="ECO:0008006" key="5">
    <source>
        <dbReference type="Google" id="ProtNLM"/>
    </source>
</evidence>
<evidence type="ECO:0000313" key="4">
    <source>
        <dbReference type="Proteomes" id="UP001566204"/>
    </source>
</evidence>
<evidence type="ECO:0000313" key="3">
    <source>
        <dbReference type="Proteomes" id="UP000308196"/>
    </source>
</evidence>
<reference evidence="1 4" key="2">
    <citation type="submission" date="2024-06" db="EMBL/GenBank/DDBJ databases">
        <title>Soil Sphingobacterium thalpophilum.</title>
        <authorList>
            <person name="Yang J."/>
            <person name="Li J."/>
        </authorList>
    </citation>
    <scope>NUCLEOTIDE SEQUENCE [LARGE SCALE GENOMIC DNA]</scope>
    <source>
        <strain evidence="1 4">22g91tb</strain>
    </source>
</reference>
<protein>
    <recommendedName>
        <fullName evidence="5">3-keto-disaccharide hydrolase domain-containing protein</fullName>
    </recommendedName>
</protein>
<gene>
    <name evidence="1" type="ORF">ABTW24_20890</name>
    <name evidence="2" type="ORF">NCTC11429_02568</name>
</gene>
<dbReference type="EMBL" id="JBEOQB010000006">
    <property type="protein sequence ID" value="MEZ0454061.1"/>
    <property type="molecule type" value="Genomic_DNA"/>
</dbReference>
<dbReference type="AlphaFoldDB" id="A0A4U9V7L7"/>
<evidence type="ECO:0000313" key="1">
    <source>
        <dbReference type="EMBL" id="MEZ0454061.1"/>
    </source>
</evidence>
<dbReference type="STRING" id="1123265.GCA_000686625_03737"/>
<proteinExistence type="predicted"/>
<organism evidence="2 3">
    <name type="scientific">Sphingobacterium thalpophilum</name>
    <dbReference type="NCBI Taxonomy" id="259"/>
    <lineage>
        <taxon>Bacteria</taxon>
        <taxon>Pseudomonadati</taxon>
        <taxon>Bacteroidota</taxon>
        <taxon>Sphingobacteriia</taxon>
        <taxon>Sphingobacteriales</taxon>
        <taxon>Sphingobacteriaceae</taxon>
        <taxon>Sphingobacterium</taxon>
    </lineage>
</organism>
<dbReference type="Proteomes" id="UP000308196">
    <property type="component" value="Chromosome"/>
</dbReference>
<dbReference type="RefSeq" id="WP_028070445.1">
    <property type="nucleotide sequence ID" value="NZ_CP141191.1"/>
</dbReference>
<accession>A0A4U9V7L7</accession>
<sequence length="217" mass="24538">MNSTKIISSILFFLPTLLVFGQDTITPALAPKQIKPYNRAFEILHEQYRGNPIIRIKGKPDAGIAWIKGLTFENGIIEFDVKGKDIVQQSFVGVAFHGLDDNTYQAIYFRPFNFRSKDPIRKMHAVQYIALPDNDWPYLRETYPQKYEASVPSTVDPNEWFHVKLIIGQQTIAVFINSYPQPILSVKSLMSNGKGKVGFWTGNGSDGDFSGLVVIKH</sequence>
<dbReference type="Proteomes" id="UP001566204">
    <property type="component" value="Unassembled WGS sequence"/>
</dbReference>
<dbReference type="EMBL" id="LR590484">
    <property type="protein sequence ID" value="VTR41707.1"/>
    <property type="molecule type" value="Genomic_DNA"/>
</dbReference>
<dbReference type="GeneID" id="78463274"/>
<keyword evidence="4" id="KW-1185">Reference proteome</keyword>
<dbReference type="Gene3D" id="2.60.120.560">
    <property type="entry name" value="Exo-inulinase, domain 1"/>
    <property type="match status" value="1"/>
</dbReference>
<evidence type="ECO:0000313" key="2">
    <source>
        <dbReference type="EMBL" id="VTR41707.1"/>
    </source>
</evidence>
<reference evidence="2 3" key="1">
    <citation type="submission" date="2019-05" db="EMBL/GenBank/DDBJ databases">
        <authorList>
            <consortium name="Pathogen Informatics"/>
        </authorList>
    </citation>
    <scope>NUCLEOTIDE SEQUENCE [LARGE SCALE GENOMIC DNA]</scope>
    <source>
        <strain evidence="2 3">NCTC11429</strain>
    </source>
</reference>
<dbReference type="KEGG" id="stha:NCTC11429_02568"/>
<name>A0A4U9V7L7_9SPHI</name>